<sequence length="216" mass="23991">MIDFTKRQKEIMNILTKHEPITAEQIAEMLGVSKGTLRSDLAVLVMTGHIEAKPKVGYFLSKNVNQTNQHDIWKQTLVKDIQGVAVTVKGTTTVNDAVISLFLEDVGTLIVVDDNNQLEGIVSRKDLLKVTLGNPQAASMPVQLVMTRQPKVYTISPDQSVYEAAKMMVYYEVDSLPVVKHIDNSRVYKVIGRITKTNIVKALINMGSEVQHKGES</sequence>
<dbReference type="AlphaFoldDB" id="A0A6N7R2S5"/>
<dbReference type="InterPro" id="IPR000644">
    <property type="entry name" value="CBS_dom"/>
</dbReference>
<protein>
    <submittedName>
        <fullName evidence="4">CBS domain-containing protein</fullName>
    </submittedName>
</protein>
<organism evidence="4 5">
    <name type="scientific">Gracilibacillus thailandensis</name>
    <dbReference type="NCBI Taxonomy" id="563735"/>
    <lineage>
        <taxon>Bacteria</taxon>
        <taxon>Bacillati</taxon>
        <taxon>Bacillota</taxon>
        <taxon>Bacilli</taxon>
        <taxon>Bacillales</taxon>
        <taxon>Bacillaceae</taxon>
        <taxon>Gracilibacillus</taxon>
    </lineage>
</organism>
<dbReference type="SUPFAM" id="SSF54631">
    <property type="entry name" value="CBS-domain pair"/>
    <property type="match status" value="1"/>
</dbReference>
<dbReference type="Proteomes" id="UP000435187">
    <property type="component" value="Unassembled WGS sequence"/>
</dbReference>
<dbReference type="PROSITE" id="PS51371">
    <property type="entry name" value="CBS"/>
    <property type="match status" value="2"/>
</dbReference>
<evidence type="ECO:0000259" key="3">
    <source>
        <dbReference type="PROSITE" id="PS51371"/>
    </source>
</evidence>
<feature type="domain" description="CBS" evidence="3">
    <location>
        <begin position="146"/>
        <end position="210"/>
    </location>
</feature>
<keyword evidence="5" id="KW-1185">Reference proteome</keyword>
<dbReference type="SMART" id="SM00116">
    <property type="entry name" value="CBS"/>
    <property type="match status" value="2"/>
</dbReference>
<dbReference type="Gene3D" id="1.10.10.10">
    <property type="entry name" value="Winged helix-like DNA-binding domain superfamily/Winged helix DNA-binding domain"/>
    <property type="match status" value="1"/>
</dbReference>
<evidence type="ECO:0000256" key="1">
    <source>
        <dbReference type="ARBA" id="ARBA00022737"/>
    </source>
</evidence>
<dbReference type="PANTHER" id="PTHR48108">
    <property type="entry name" value="CBS DOMAIN-CONTAINING PROTEIN CBSX2, CHLOROPLASTIC"/>
    <property type="match status" value="1"/>
</dbReference>
<comment type="caution">
    <text evidence="4">The sequence shown here is derived from an EMBL/GenBank/DDBJ whole genome shotgun (WGS) entry which is preliminary data.</text>
</comment>
<keyword evidence="2" id="KW-0129">CBS domain</keyword>
<dbReference type="Pfam" id="PF00571">
    <property type="entry name" value="CBS"/>
    <property type="match status" value="2"/>
</dbReference>
<gene>
    <name evidence="4" type="ORF">GH885_04535</name>
</gene>
<dbReference type="InterPro" id="IPR013196">
    <property type="entry name" value="HTH_11"/>
</dbReference>
<accession>A0A6N7R2S5</accession>
<proteinExistence type="predicted"/>
<dbReference type="PIRSF" id="PIRSF026546">
    <property type="entry name" value="UCP026546_CBS_YqzB"/>
    <property type="match status" value="1"/>
</dbReference>
<dbReference type="InterPro" id="IPR046342">
    <property type="entry name" value="CBS_dom_sf"/>
</dbReference>
<dbReference type="CDD" id="cd04617">
    <property type="entry name" value="CBS_pair_CcpN"/>
    <property type="match status" value="1"/>
</dbReference>
<keyword evidence="1" id="KW-0677">Repeat</keyword>
<dbReference type="Pfam" id="PF08279">
    <property type="entry name" value="HTH_11"/>
    <property type="match status" value="1"/>
</dbReference>
<dbReference type="InterPro" id="IPR036388">
    <property type="entry name" value="WH-like_DNA-bd_sf"/>
</dbReference>
<dbReference type="EMBL" id="WJEE01000006">
    <property type="protein sequence ID" value="MRI65616.1"/>
    <property type="molecule type" value="Genomic_DNA"/>
</dbReference>
<evidence type="ECO:0000313" key="4">
    <source>
        <dbReference type="EMBL" id="MRI65616.1"/>
    </source>
</evidence>
<evidence type="ECO:0000313" key="5">
    <source>
        <dbReference type="Proteomes" id="UP000435187"/>
    </source>
</evidence>
<dbReference type="SUPFAM" id="SSF46785">
    <property type="entry name" value="Winged helix' DNA-binding domain"/>
    <property type="match status" value="1"/>
</dbReference>
<dbReference type="RefSeq" id="WP_153834433.1">
    <property type="nucleotide sequence ID" value="NZ_JBHUMW010000025.1"/>
</dbReference>
<evidence type="ECO:0000256" key="2">
    <source>
        <dbReference type="PROSITE-ProRule" id="PRU00703"/>
    </source>
</evidence>
<feature type="domain" description="CBS" evidence="3">
    <location>
        <begin position="81"/>
        <end position="139"/>
    </location>
</feature>
<dbReference type="InterPro" id="IPR051462">
    <property type="entry name" value="CBS_domain-containing"/>
</dbReference>
<dbReference type="PANTHER" id="PTHR48108:SF32">
    <property type="entry name" value="TRANSCRIPTIONAL REPRESSOR CCPN"/>
    <property type="match status" value="1"/>
</dbReference>
<name>A0A6N7R2S5_9BACI</name>
<dbReference type="InterPro" id="IPR036390">
    <property type="entry name" value="WH_DNA-bd_sf"/>
</dbReference>
<dbReference type="Gene3D" id="3.10.580.10">
    <property type="entry name" value="CBS-domain"/>
    <property type="match status" value="1"/>
</dbReference>
<reference evidence="4 5" key="1">
    <citation type="submission" date="2019-10" db="EMBL/GenBank/DDBJ databases">
        <title>Gracilibacillus salitolerans sp. nov., a moderate halophile isolated from a saline soil in northwest China.</title>
        <authorList>
            <person name="Gan L."/>
        </authorList>
    </citation>
    <scope>NUCLEOTIDE SEQUENCE [LARGE SCALE GENOMIC DNA]</scope>
    <source>
        <strain evidence="4 5">TP2-8</strain>
    </source>
</reference>
<dbReference type="InterPro" id="IPR016842">
    <property type="entry name" value="UCP026546_HTH-CBS"/>
</dbReference>